<evidence type="ECO:0000256" key="1">
    <source>
        <dbReference type="ARBA" id="ARBA00004141"/>
    </source>
</evidence>
<feature type="compositionally biased region" description="Basic and acidic residues" evidence="6">
    <location>
        <begin position="350"/>
        <end position="369"/>
    </location>
</feature>
<dbReference type="InterPro" id="IPR051717">
    <property type="entry name" value="MFS_MFSD6"/>
</dbReference>
<evidence type="ECO:0000256" key="2">
    <source>
        <dbReference type="ARBA" id="ARBA00005241"/>
    </source>
</evidence>
<feature type="transmembrane region" description="Helical" evidence="7">
    <location>
        <begin position="203"/>
        <end position="222"/>
    </location>
</feature>
<keyword evidence="4 7" id="KW-1133">Transmembrane helix</keyword>
<reference evidence="10" key="1">
    <citation type="submission" date="2017-03" db="EMBL/GenBank/DDBJ databases">
        <title>Phytopthora megakarya and P. palmivora, two closely related causual agents of cacao black pod achieved similar genome size and gene model numbers by different mechanisms.</title>
        <authorList>
            <person name="Ali S."/>
            <person name="Shao J."/>
            <person name="Larry D.J."/>
            <person name="Kronmiller B."/>
            <person name="Shen D."/>
            <person name="Strem M.D."/>
            <person name="Melnick R.L."/>
            <person name="Guiltinan M.J."/>
            <person name="Tyler B.M."/>
            <person name="Meinhardt L.W."/>
            <person name="Bailey B.A."/>
        </authorList>
    </citation>
    <scope>NUCLEOTIDE SEQUENCE [LARGE SCALE GENOMIC DNA]</scope>
    <source>
        <strain evidence="10">zdho120</strain>
    </source>
</reference>
<feature type="transmembrane region" description="Helical" evidence="7">
    <location>
        <begin position="37"/>
        <end position="67"/>
    </location>
</feature>
<comment type="similarity">
    <text evidence="2">Belongs to the major facilitator superfamily. MFSD6 family.</text>
</comment>
<dbReference type="Gene3D" id="1.20.1250.20">
    <property type="entry name" value="MFS general substrate transporter like domains"/>
    <property type="match status" value="2"/>
</dbReference>
<dbReference type="InterPro" id="IPR036259">
    <property type="entry name" value="MFS_trans_sf"/>
</dbReference>
<dbReference type="OrthoDB" id="515887at2759"/>
<feature type="transmembrane region" description="Helical" evidence="7">
    <location>
        <begin position="143"/>
        <end position="162"/>
    </location>
</feature>
<evidence type="ECO:0000256" key="4">
    <source>
        <dbReference type="ARBA" id="ARBA00022989"/>
    </source>
</evidence>
<dbReference type="EMBL" id="NBNE01016435">
    <property type="protein sequence ID" value="OWY93235.1"/>
    <property type="molecule type" value="Genomic_DNA"/>
</dbReference>
<feature type="non-terminal residue" evidence="9">
    <location>
        <position position="410"/>
    </location>
</feature>
<gene>
    <name evidence="9" type="ORF">PHMEG_00037443</name>
</gene>
<dbReference type="STRING" id="4795.A0A225UJM6"/>
<dbReference type="Pfam" id="PF12832">
    <property type="entry name" value="MFS_1_like"/>
    <property type="match status" value="1"/>
</dbReference>
<keyword evidence="5 7" id="KW-0472">Membrane</keyword>
<dbReference type="Proteomes" id="UP000198211">
    <property type="component" value="Unassembled WGS sequence"/>
</dbReference>
<dbReference type="SUPFAM" id="SSF103473">
    <property type="entry name" value="MFS general substrate transporter"/>
    <property type="match status" value="1"/>
</dbReference>
<evidence type="ECO:0000313" key="10">
    <source>
        <dbReference type="Proteomes" id="UP000198211"/>
    </source>
</evidence>
<evidence type="ECO:0000313" key="9">
    <source>
        <dbReference type="EMBL" id="OWY93235.1"/>
    </source>
</evidence>
<proteinExistence type="inferred from homology"/>
<comment type="caution">
    <text evidence="9">The sequence shown here is derived from an EMBL/GenBank/DDBJ whole genome shotgun (WGS) entry which is preliminary data.</text>
</comment>
<evidence type="ECO:0000256" key="7">
    <source>
        <dbReference type="SAM" id="Phobius"/>
    </source>
</evidence>
<comment type="subcellular location">
    <subcellularLocation>
        <location evidence="1">Membrane</location>
        <topology evidence="1">Multi-pass membrane protein</topology>
    </subcellularLocation>
</comment>
<evidence type="ECO:0000256" key="6">
    <source>
        <dbReference type="SAM" id="MobiDB-lite"/>
    </source>
</evidence>
<evidence type="ECO:0000259" key="8">
    <source>
        <dbReference type="Pfam" id="PF12832"/>
    </source>
</evidence>
<name>A0A225UJM6_9STRA</name>
<feature type="transmembrane region" description="Helical" evidence="7">
    <location>
        <begin position="263"/>
        <end position="285"/>
    </location>
</feature>
<keyword evidence="10" id="KW-1185">Reference proteome</keyword>
<feature type="compositionally biased region" description="Polar residues" evidence="6">
    <location>
        <begin position="327"/>
        <end position="345"/>
    </location>
</feature>
<organism evidence="9 10">
    <name type="scientific">Phytophthora megakarya</name>
    <dbReference type="NCBI Taxonomy" id="4795"/>
    <lineage>
        <taxon>Eukaryota</taxon>
        <taxon>Sar</taxon>
        <taxon>Stramenopiles</taxon>
        <taxon>Oomycota</taxon>
        <taxon>Peronosporomycetes</taxon>
        <taxon>Peronosporales</taxon>
        <taxon>Peronosporaceae</taxon>
        <taxon>Phytophthora</taxon>
    </lineage>
</organism>
<evidence type="ECO:0000256" key="5">
    <source>
        <dbReference type="ARBA" id="ARBA00023136"/>
    </source>
</evidence>
<protein>
    <submittedName>
        <fullName evidence="9">Major Facilitator Superfamily (MFS) transporter</fullName>
    </submittedName>
</protein>
<dbReference type="AlphaFoldDB" id="A0A225UJM6"/>
<dbReference type="GO" id="GO:0016020">
    <property type="term" value="C:membrane"/>
    <property type="evidence" value="ECO:0007669"/>
    <property type="project" value="UniProtKB-SubCell"/>
</dbReference>
<accession>A0A225UJM6</accession>
<feature type="domain" description="Major facilitator superfamily associated" evidence="8">
    <location>
        <begin position="4"/>
        <end position="266"/>
    </location>
</feature>
<sequence>MPAGSLMDHAVLDMIEKVGGEYGKQRLFGAVGWGTGAYITGLAVAAAGISWAFNISLIFMFASLLVLRTIPPVKHSHHHDHSVEEGGRSARQPSFADNMRRICQKKDVIMLLLVVFFMGLMYGVLSSFLALNLFNLSGGNAQIVGIAIMCETISELPAFFFSHTIIKKLGTVKVLLVSITAYALRITYYAVMTNAWSAIPFEFLHGCTFGLAWAACTQYIYAAAPKGCEGTVMGLLNATQNGLARAVGTMVGGYFYQHHGARVMWAVTDMGVPLALIFLAAFAYLKSEVEEILSDASLTLEEALDLLDSVDVVPSLDFIDCEPPAVPTSSSSNASTQTRTTSNCTKRVRNPLDDVRRRQRRKEERQQLKDEVKQYEAVVELLTLSRQRRTIGNRLLAVQEQESPLMRSLT</sequence>
<feature type="transmembrane region" description="Helical" evidence="7">
    <location>
        <begin position="108"/>
        <end position="131"/>
    </location>
</feature>
<feature type="transmembrane region" description="Helical" evidence="7">
    <location>
        <begin position="174"/>
        <end position="191"/>
    </location>
</feature>
<feature type="region of interest" description="Disordered" evidence="6">
    <location>
        <begin position="324"/>
        <end position="369"/>
    </location>
</feature>
<dbReference type="PANTHER" id="PTHR16172">
    <property type="entry name" value="MAJOR FACILITATOR SUPERFAMILY DOMAIN-CONTAINING PROTEIN 6-LIKE"/>
    <property type="match status" value="1"/>
</dbReference>
<evidence type="ECO:0000256" key="3">
    <source>
        <dbReference type="ARBA" id="ARBA00022692"/>
    </source>
</evidence>
<dbReference type="PANTHER" id="PTHR16172:SF41">
    <property type="entry name" value="MAJOR FACILITATOR SUPERFAMILY DOMAIN-CONTAINING PROTEIN 6-LIKE"/>
    <property type="match status" value="1"/>
</dbReference>
<dbReference type="InterPro" id="IPR024989">
    <property type="entry name" value="MFS_assoc_dom"/>
</dbReference>
<keyword evidence="3 7" id="KW-0812">Transmembrane</keyword>